<evidence type="ECO:0000256" key="7">
    <source>
        <dbReference type="ARBA" id="ARBA00048222"/>
    </source>
</evidence>
<dbReference type="CTD" id="28960"/>
<protein>
    <recommendedName>
        <fullName evidence="4 8">m7GpppX diphosphatase</fullName>
        <ecNumber evidence="3 8">3.6.1.59</ecNumber>
    </recommendedName>
</protein>
<name>A0AAJ7JBG8_9HYME</name>
<gene>
    <name evidence="11" type="primary">LOC108630216</name>
</gene>
<dbReference type="PANTHER" id="PTHR12978">
    <property type="entry name" value="HISTIDINE TRIAD HIT PROTEIN MEMBER"/>
    <property type="match status" value="1"/>
</dbReference>
<evidence type="ECO:0000313" key="10">
    <source>
        <dbReference type="Proteomes" id="UP000694925"/>
    </source>
</evidence>
<accession>A0AAJ7JBG8</accession>
<comment type="catalytic activity">
    <reaction evidence="7 8">
        <text>a 5'-end (N(7)-methyl 5'-triphosphoguanosine)-ribonucleoside in mRNA + H2O = N(7)-methyl-GMP + a 5'-end diphospho-ribonucleoside in mRNA + 2 H(+)</text>
        <dbReference type="Rhea" id="RHEA:65388"/>
        <dbReference type="Rhea" id="RHEA-COMP:17165"/>
        <dbReference type="Rhea" id="RHEA-COMP:17167"/>
        <dbReference type="ChEBI" id="CHEBI:15377"/>
        <dbReference type="ChEBI" id="CHEBI:15378"/>
        <dbReference type="ChEBI" id="CHEBI:58285"/>
        <dbReference type="ChEBI" id="CHEBI:156461"/>
        <dbReference type="ChEBI" id="CHEBI:167616"/>
        <dbReference type="EC" id="3.6.1.59"/>
    </reaction>
</comment>
<dbReference type="InterPro" id="IPR011145">
    <property type="entry name" value="Scavenger_mRNA_decap_enz_N"/>
</dbReference>
<dbReference type="AlphaFoldDB" id="A0AAJ7JBG8"/>
<proteinExistence type="inferred from homology"/>
<evidence type="ECO:0000256" key="6">
    <source>
        <dbReference type="ARBA" id="ARBA00023242"/>
    </source>
</evidence>
<evidence type="ECO:0000256" key="5">
    <source>
        <dbReference type="ARBA" id="ARBA00022801"/>
    </source>
</evidence>
<evidence type="ECO:0000256" key="8">
    <source>
        <dbReference type="PIRNR" id="PIRNR028973"/>
    </source>
</evidence>
<dbReference type="Gene3D" id="3.30.428.10">
    <property type="entry name" value="HIT-like"/>
    <property type="match status" value="1"/>
</dbReference>
<dbReference type="EC" id="3.6.1.59" evidence="3 8"/>
<dbReference type="InterPro" id="IPR036265">
    <property type="entry name" value="HIT-like_sf"/>
</dbReference>
<comment type="subcellular location">
    <subcellularLocation>
        <location evidence="1 8">Nucleus</location>
    </subcellularLocation>
</comment>
<dbReference type="Pfam" id="PF05652">
    <property type="entry name" value="DcpS"/>
    <property type="match status" value="1"/>
</dbReference>
<dbReference type="Pfam" id="PF11969">
    <property type="entry name" value="DcpS_C"/>
    <property type="match status" value="1"/>
</dbReference>
<dbReference type="Proteomes" id="UP000694925">
    <property type="component" value="Unplaced"/>
</dbReference>
<keyword evidence="6 8" id="KW-0539">Nucleus</keyword>
<dbReference type="PIRSF" id="PIRSF028973">
    <property type="entry name" value="Scavenger_mRNA_decap_enz"/>
    <property type="match status" value="1"/>
</dbReference>
<dbReference type="Gene3D" id="3.30.200.40">
    <property type="entry name" value="Scavenger mRNA decapping enzyme, N-terminal domain"/>
    <property type="match status" value="1"/>
</dbReference>
<dbReference type="GO" id="GO:0006397">
    <property type="term" value="P:mRNA processing"/>
    <property type="evidence" value="ECO:0007669"/>
    <property type="project" value="UniProtKB-KW"/>
</dbReference>
<evidence type="ECO:0000256" key="2">
    <source>
        <dbReference type="ARBA" id="ARBA00010208"/>
    </source>
</evidence>
<keyword evidence="10" id="KW-1185">Reference proteome</keyword>
<dbReference type="FunFam" id="3.30.428.10:FF:000006">
    <property type="entry name" value="m7GpppX diphosphatase"/>
    <property type="match status" value="1"/>
</dbReference>
<keyword evidence="5 8" id="KW-0378">Hydrolase</keyword>
<comment type="function">
    <text evidence="8">Decapping scavenger enzyme that catalyzes the cleavage of a residual cap structure following the degradation of mRNAs by the 3'-&gt;5' exosome-mediated mRNA decay pathway.</text>
</comment>
<evidence type="ECO:0000256" key="3">
    <source>
        <dbReference type="ARBA" id="ARBA00012520"/>
    </source>
</evidence>
<organism evidence="10 11">
    <name type="scientific">Ceratina calcarata</name>
    <dbReference type="NCBI Taxonomy" id="156304"/>
    <lineage>
        <taxon>Eukaryota</taxon>
        <taxon>Metazoa</taxon>
        <taxon>Ecdysozoa</taxon>
        <taxon>Arthropoda</taxon>
        <taxon>Hexapoda</taxon>
        <taxon>Insecta</taxon>
        <taxon>Pterygota</taxon>
        <taxon>Neoptera</taxon>
        <taxon>Endopterygota</taxon>
        <taxon>Hymenoptera</taxon>
        <taxon>Apocrita</taxon>
        <taxon>Aculeata</taxon>
        <taxon>Apoidea</taxon>
        <taxon>Anthophila</taxon>
        <taxon>Apidae</taxon>
        <taxon>Ceratina</taxon>
        <taxon>Zadontomerus</taxon>
    </lineage>
</organism>
<dbReference type="PANTHER" id="PTHR12978:SF0">
    <property type="entry name" value="M7GPPPX DIPHOSPHATASE"/>
    <property type="match status" value="1"/>
</dbReference>
<sequence length="338" mass="39101">MAEESRVNGLDECPAAKKVKIESENPSTNSNSVHAPVLSSALFKPRKILQNNSTRKQICLEGEFKGYEGPAVIVLEKQNFPDDEQALQEFFNDDVSLKKLYTNDLYGNYECFPVKKQNGINVTIVHPATEKHIEKFRRKQMYIVDETYELYQKITIPYLESSSFSIDWINNILEHKAEQDRIVYEDEDKKTGFIMVHDLKWDGQSNSLYLIALPFQNIRSIRELNDSHLPLLKNIRDAGTAAIVKKFNIPASQLRVYFHYQPSYYYLHVHFVYLMFEAPGIYVERAHLLSTVIRNIELMPDYYTKAVLSYAVVEGDPLHRKFVEEGVISEAKSKSTED</sequence>
<feature type="active site" description="Nucleophile" evidence="9">
    <location>
        <position position="268"/>
    </location>
</feature>
<keyword evidence="8" id="KW-0507">mRNA processing</keyword>
<dbReference type="InterPro" id="IPR008594">
    <property type="entry name" value="DcpS/DCS2"/>
</dbReference>
<comment type="similarity">
    <text evidence="2 8">Belongs to the HIT family.</text>
</comment>
<evidence type="ECO:0000256" key="9">
    <source>
        <dbReference type="PIRSR" id="PIRSR028973-1"/>
    </source>
</evidence>
<dbReference type="SUPFAM" id="SSF54197">
    <property type="entry name" value="HIT-like"/>
    <property type="match status" value="1"/>
</dbReference>
<reference evidence="11" key="1">
    <citation type="submission" date="2025-08" db="UniProtKB">
        <authorList>
            <consortium name="RefSeq"/>
        </authorList>
    </citation>
    <scope>IDENTIFICATION</scope>
    <source>
        <tissue evidence="11">Whole body</tissue>
    </source>
</reference>
<evidence type="ECO:0000256" key="1">
    <source>
        <dbReference type="ARBA" id="ARBA00004123"/>
    </source>
</evidence>
<dbReference type="GO" id="GO:0140932">
    <property type="term" value="F:5'-(N(7)-methyl 5'-triphosphoguanosine)-[mRNA] diphosphatase activity"/>
    <property type="evidence" value="ECO:0007669"/>
    <property type="project" value="UniProtKB-EC"/>
</dbReference>
<dbReference type="GO" id="GO:0000340">
    <property type="term" value="F:RNA 7-methylguanosine cap binding"/>
    <property type="evidence" value="ECO:0007669"/>
    <property type="project" value="UniProtKB-UniRule"/>
</dbReference>
<evidence type="ECO:0000313" key="11">
    <source>
        <dbReference type="RefSeq" id="XP_017888854.1"/>
    </source>
</evidence>
<dbReference type="GO" id="GO:0005634">
    <property type="term" value="C:nucleus"/>
    <property type="evidence" value="ECO:0007669"/>
    <property type="project" value="UniProtKB-SubCell"/>
</dbReference>
<evidence type="ECO:0000256" key="4">
    <source>
        <dbReference type="ARBA" id="ARBA00015636"/>
    </source>
</evidence>
<dbReference type="RefSeq" id="XP_017888854.1">
    <property type="nucleotide sequence ID" value="XM_018033365.2"/>
</dbReference>
<dbReference type="KEGG" id="ccal:108630216"/>
<dbReference type="GeneID" id="108630216"/>
<dbReference type="SUPFAM" id="SSF102860">
    <property type="entry name" value="mRNA decapping enzyme DcpS N-terminal domain"/>
    <property type="match status" value="1"/>
</dbReference>
<dbReference type="GO" id="GO:0000290">
    <property type="term" value="P:deadenylation-dependent decapping of nuclear-transcribed mRNA"/>
    <property type="evidence" value="ECO:0007669"/>
    <property type="project" value="UniProtKB-UniRule"/>
</dbReference>
<dbReference type="GO" id="GO:0000932">
    <property type="term" value="C:P-body"/>
    <property type="evidence" value="ECO:0007669"/>
    <property type="project" value="TreeGrafter"/>
</dbReference>